<dbReference type="EMBL" id="CP036425">
    <property type="protein sequence ID" value="QDU32709.1"/>
    <property type="molecule type" value="Genomic_DNA"/>
</dbReference>
<reference evidence="2 3" key="1">
    <citation type="submission" date="2019-02" db="EMBL/GenBank/DDBJ databases">
        <title>Deep-cultivation of Planctomycetes and their phenomic and genomic characterization uncovers novel biology.</title>
        <authorList>
            <person name="Wiegand S."/>
            <person name="Jogler M."/>
            <person name="Boedeker C."/>
            <person name="Pinto D."/>
            <person name="Vollmers J."/>
            <person name="Rivas-Marin E."/>
            <person name="Kohn T."/>
            <person name="Peeters S.H."/>
            <person name="Heuer A."/>
            <person name="Rast P."/>
            <person name="Oberbeckmann S."/>
            <person name="Bunk B."/>
            <person name="Jeske O."/>
            <person name="Meyerdierks A."/>
            <person name="Storesund J.E."/>
            <person name="Kallscheuer N."/>
            <person name="Luecker S."/>
            <person name="Lage O.M."/>
            <person name="Pohl T."/>
            <person name="Merkel B.J."/>
            <person name="Hornburger P."/>
            <person name="Mueller R.-W."/>
            <person name="Bruemmer F."/>
            <person name="Labrenz M."/>
            <person name="Spormann A.M."/>
            <person name="Op den Camp H."/>
            <person name="Overmann J."/>
            <person name="Amann R."/>
            <person name="Jetten M.S.M."/>
            <person name="Mascher T."/>
            <person name="Medema M.H."/>
            <person name="Devos D.P."/>
            <person name="Kaster A.-K."/>
            <person name="Ovreas L."/>
            <person name="Rohde M."/>
            <person name="Galperin M.Y."/>
            <person name="Jogler C."/>
        </authorList>
    </citation>
    <scope>NUCLEOTIDE SEQUENCE [LARGE SCALE GENOMIC DNA]</scope>
    <source>
        <strain evidence="2 3">KS4</strain>
    </source>
</reference>
<gene>
    <name evidence="2" type="primary">cfiA</name>
    <name evidence="2" type="ORF">KS4_07430</name>
</gene>
<dbReference type="OrthoDB" id="9807469at2"/>
<evidence type="ECO:0000313" key="3">
    <source>
        <dbReference type="Proteomes" id="UP000317369"/>
    </source>
</evidence>
<dbReference type="PROSITE" id="PS50991">
    <property type="entry name" value="PYR_CT"/>
    <property type="match status" value="1"/>
</dbReference>
<dbReference type="GO" id="GO:0034029">
    <property type="term" value="F:2-oxoglutarate carboxylase activity"/>
    <property type="evidence" value="ECO:0007669"/>
    <property type="project" value="UniProtKB-EC"/>
</dbReference>
<dbReference type="InterPro" id="IPR013785">
    <property type="entry name" value="Aldolase_TIM"/>
</dbReference>
<dbReference type="InterPro" id="IPR055268">
    <property type="entry name" value="PCB-like"/>
</dbReference>
<dbReference type="Pfam" id="PF00682">
    <property type="entry name" value="HMGL-like"/>
    <property type="match status" value="1"/>
</dbReference>
<proteinExistence type="predicted"/>
<sequence length="517" mass="57379">MTDASIKQEGKKINLIDTSMRDGHQSLLATRMSTEQIMRVLPLVAPMGYSILELWGGATLDSALRFTGDNPFDRLEQMREVCDEVENKTGQHIQIRSLCRGQNLFGYNPYPDNVVCEFLKEAVRSGSDRMRCFDALNDHRNLITAIMATKTFDGHAEAAMSYTVSPVHDNEHFINFARRCMDAGADSLAIKDMAGLLHPSDSFALVEGLKSEFPNTELSLHSHCTCGLAIASYVAAMIAGVDNLDTAYGPMAGGTSQPPTELIGFFAKELGLELNADLSNAPEIDAELRQIRKELEKVDKDPAHFGNPWPAQPTEEMRAKIKQAIDHLRKKDHDSCDKAIEIIEEIMVAQGYPASDRKQLESQIPGGMYSNLYNQLKEQGKLDLLDKILEEVPKVRKAAGYLPLVTPTSQIVGTQATFNIMQGKPYAFVSEPFRDVMMGKYGKLPGPVDPDVLEIVSRGEKPQSGRPADFVEDIDLEKIYSQDSDHLIQSQRDLLLMILFPMPAKQFLSKEREAAGA</sequence>
<dbReference type="PANTHER" id="PTHR43778">
    <property type="entry name" value="PYRUVATE CARBOXYLASE"/>
    <property type="match status" value="1"/>
</dbReference>
<organism evidence="2 3">
    <name type="scientific">Poriferisphaera corsica</name>
    <dbReference type="NCBI Taxonomy" id="2528020"/>
    <lineage>
        <taxon>Bacteria</taxon>
        <taxon>Pseudomonadati</taxon>
        <taxon>Planctomycetota</taxon>
        <taxon>Phycisphaerae</taxon>
        <taxon>Phycisphaerales</taxon>
        <taxon>Phycisphaeraceae</taxon>
        <taxon>Poriferisphaera</taxon>
    </lineage>
</organism>
<dbReference type="KEGG" id="pcor:KS4_07430"/>
<dbReference type="InterPro" id="IPR003379">
    <property type="entry name" value="Carboxylase_cons_dom"/>
</dbReference>
<feature type="domain" description="Pyruvate carboxyltransferase" evidence="1">
    <location>
        <begin position="13"/>
        <end position="282"/>
    </location>
</feature>
<dbReference type="AlphaFoldDB" id="A0A517YR55"/>
<keyword evidence="2" id="KW-0436">Ligase</keyword>
<evidence type="ECO:0000313" key="2">
    <source>
        <dbReference type="EMBL" id="QDU32709.1"/>
    </source>
</evidence>
<dbReference type="InterPro" id="IPR000891">
    <property type="entry name" value="PYR_CT"/>
</dbReference>
<dbReference type="EC" id="6.4.1.7" evidence="2"/>
<dbReference type="Gene3D" id="3.20.20.70">
    <property type="entry name" value="Aldolase class I"/>
    <property type="match status" value="1"/>
</dbReference>
<accession>A0A517YR55</accession>
<dbReference type="GO" id="GO:0006094">
    <property type="term" value="P:gluconeogenesis"/>
    <property type="evidence" value="ECO:0007669"/>
    <property type="project" value="TreeGrafter"/>
</dbReference>
<dbReference type="Pfam" id="PF02436">
    <property type="entry name" value="PYC_OADA"/>
    <property type="match status" value="1"/>
</dbReference>
<keyword evidence="3" id="KW-1185">Reference proteome</keyword>
<dbReference type="SUPFAM" id="SSF89000">
    <property type="entry name" value="post-HMGL domain-like"/>
    <property type="match status" value="1"/>
</dbReference>
<dbReference type="GO" id="GO:0004736">
    <property type="term" value="F:pyruvate carboxylase activity"/>
    <property type="evidence" value="ECO:0007669"/>
    <property type="project" value="TreeGrafter"/>
</dbReference>
<dbReference type="RefSeq" id="WP_145074707.1">
    <property type="nucleotide sequence ID" value="NZ_CP036425.1"/>
</dbReference>
<dbReference type="GO" id="GO:0005737">
    <property type="term" value="C:cytoplasm"/>
    <property type="evidence" value="ECO:0007669"/>
    <property type="project" value="TreeGrafter"/>
</dbReference>
<dbReference type="Proteomes" id="UP000317369">
    <property type="component" value="Chromosome"/>
</dbReference>
<protein>
    <submittedName>
        <fullName evidence="2">2-oxoglutarate carboxylase large subunit</fullName>
        <ecNumber evidence="2">6.4.1.7</ecNumber>
    </submittedName>
</protein>
<name>A0A517YR55_9BACT</name>
<dbReference type="CDD" id="cd07937">
    <property type="entry name" value="DRE_TIM_PC_TC_5S"/>
    <property type="match status" value="1"/>
</dbReference>
<evidence type="ECO:0000259" key="1">
    <source>
        <dbReference type="PROSITE" id="PS50991"/>
    </source>
</evidence>
<dbReference type="SUPFAM" id="SSF51569">
    <property type="entry name" value="Aldolase"/>
    <property type="match status" value="1"/>
</dbReference>
<dbReference type="PANTHER" id="PTHR43778:SF2">
    <property type="entry name" value="PYRUVATE CARBOXYLASE, MITOCHONDRIAL"/>
    <property type="match status" value="1"/>
</dbReference>